<dbReference type="EMBL" id="NDYC01000017">
    <property type="protein sequence ID" value="OXZ28016.1"/>
    <property type="molecule type" value="Genomic_DNA"/>
</dbReference>
<dbReference type="AlphaFoldDB" id="A0A233V6J5"/>
<dbReference type="SUPFAM" id="SSF53383">
    <property type="entry name" value="PLP-dependent transferases"/>
    <property type="match status" value="1"/>
</dbReference>
<dbReference type="InterPro" id="IPR015422">
    <property type="entry name" value="PyrdxlP-dep_Trfase_small"/>
</dbReference>
<evidence type="ECO:0000256" key="5">
    <source>
        <dbReference type="ARBA" id="ARBA00023004"/>
    </source>
</evidence>
<dbReference type="GO" id="GO:0046872">
    <property type="term" value="F:metal ion binding"/>
    <property type="evidence" value="ECO:0007669"/>
    <property type="project" value="UniProtKB-KW"/>
</dbReference>
<feature type="domain" description="Aminotransferase class V" evidence="8">
    <location>
        <begin position="2"/>
        <end position="352"/>
    </location>
</feature>
<evidence type="ECO:0000313" key="10">
    <source>
        <dbReference type="Proteomes" id="UP000215413"/>
    </source>
</evidence>
<dbReference type="InterPro" id="IPR020578">
    <property type="entry name" value="Aminotrans_V_PyrdxlP_BS"/>
</dbReference>
<dbReference type="InterPro" id="IPR015424">
    <property type="entry name" value="PyrdxlP-dep_Trfase"/>
</dbReference>
<dbReference type="GO" id="GO:0008483">
    <property type="term" value="F:transaminase activity"/>
    <property type="evidence" value="ECO:0007669"/>
    <property type="project" value="UniProtKB-KW"/>
</dbReference>
<evidence type="ECO:0000259" key="8">
    <source>
        <dbReference type="Pfam" id="PF00266"/>
    </source>
</evidence>
<dbReference type="InterPro" id="IPR015421">
    <property type="entry name" value="PyrdxlP-dep_Trfase_major"/>
</dbReference>
<keyword evidence="5" id="KW-0408">Iron</keyword>
<comment type="caution">
    <text evidence="9">The sequence shown here is derived from an EMBL/GenBank/DDBJ whole genome shotgun (WGS) entry which is preliminary data.</text>
</comment>
<dbReference type="PIRSF" id="PIRSF005572">
    <property type="entry name" value="NifS"/>
    <property type="match status" value="1"/>
</dbReference>
<organism evidence="9 10">
    <name type="scientific">Finegoldia magna</name>
    <name type="common">Peptostreptococcus magnus</name>
    <dbReference type="NCBI Taxonomy" id="1260"/>
    <lineage>
        <taxon>Bacteria</taxon>
        <taxon>Bacillati</taxon>
        <taxon>Bacillota</taxon>
        <taxon>Tissierellia</taxon>
        <taxon>Tissierellales</taxon>
        <taxon>Peptoniphilaceae</taxon>
        <taxon>Finegoldia</taxon>
    </lineage>
</organism>
<evidence type="ECO:0000256" key="3">
    <source>
        <dbReference type="ARBA" id="ARBA00022723"/>
    </source>
</evidence>
<dbReference type="Gene3D" id="1.10.260.50">
    <property type="match status" value="1"/>
</dbReference>
<dbReference type="RefSeq" id="WP_094205489.1">
    <property type="nucleotide sequence ID" value="NZ_CP170999.1"/>
</dbReference>
<dbReference type="InterPro" id="IPR000192">
    <property type="entry name" value="Aminotrans_V_dom"/>
</dbReference>
<evidence type="ECO:0000256" key="2">
    <source>
        <dbReference type="ARBA" id="ARBA00006490"/>
    </source>
</evidence>
<dbReference type="Pfam" id="PF00266">
    <property type="entry name" value="Aminotran_5"/>
    <property type="match status" value="1"/>
</dbReference>
<dbReference type="Gene3D" id="3.40.640.10">
    <property type="entry name" value="Type I PLP-dependent aspartate aminotransferase-like (Major domain)"/>
    <property type="match status" value="1"/>
</dbReference>
<gene>
    <name evidence="9" type="ORF">B9N49_03230</name>
</gene>
<dbReference type="Proteomes" id="UP000215413">
    <property type="component" value="Unassembled WGS sequence"/>
</dbReference>
<proteinExistence type="inferred from homology"/>
<keyword evidence="3" id="KW-0479">Metal-binding</keyword>
<dbReference type="PROSITE" id="PS00595">
    <property type="entry name" value="AA_TRANSFER_CLASS_5"/>
    <property type="match status" value="1"/>
</dbReference>
<keyword evidence="9" id="KW-0808">Transferase</keyword>
<keyword evidence="6" id="KW-0411">Iron-sulfur</keyword>
<sequence length="375" mass="42166">MIYLDNAATTKVSENAVKEMVNAMTVDFGNPSSLYDFGMRAEKLVTDSRNSIANLLNVKPENVFFTSCGTEGNNISINGSVTNDKKEEFITTNIEHSSVFKTYNKLKEKRTVHFVNVSDDFEVDDIIDLINDKTRLVSVMHVNNETGKILPITELGKKIKEKNPNTLFHVDGIQGFGKIKLDLNEAKIDFYTISGHKIHAPKGIGAVFIRNPERVKPLIIGGSQESGISPGTENVAGIVALKCASEEVFSKIDETYDRLYKMKSYLMNELSKIDGVYFNSKLEGYSPYITNVCFNYIKSEVLLHYLEQDEIYISTGSACNGSKKSRIIQSINTPDEFSDGCIRISFTDDTPEDVLDVFVEKLKLRLEDIRDIMRR</sequence>
<protein>
    <submittedName>
        <fullName evidence="9">Aminotransferase</fullName>
    </submittedName>
</protein>
<evidence type="ECO:0000256" key="4">
    <source>
        <dbReference type="ARBA" id="ARBA00022898"/>
    </source>
</evidence>
<dbReference type="InterPro" id="IPR016454">
    <property type="entry name" value="Cysteine_dSase"/>
</dbReference>
<evidence type="ECO:0000256" key="1">
    <source>
        <dbReference type="ARBA" id="ARBA00001933"/>
    </source>
</evidence>
<dbReference type="PANTHER" id="PTHR11601:SF50">
    <property type="entry name" value="CYSTEINE DESULFURASE ISCS 2-RELATED"/>
    <property type="match status" value="1"/>
</dbReference>
<comment type="cofactor">
    <cofactor evidence="1 7">
        <name>pyridoxal 5'-phosphate</name>
        <dbReference type="ChEBI" id="CHEBI:597326"/>
    </cofactor>
</comment>
<dbReference type="GO" id="GO:0051536">
    <property type="term" value="F:iron-sulfur cluster binding"/>
    <property type="evidence" value="ECO:0007669"/>
    <property type="project" value="UniProtKB-KW"/>
</dbReference>
<reference evidence="10" key="1">
    <citation type="submission" date="2017-04" db="EMBL/GenBank/DDBJ databases">
        <title>Finegoldia magna isolated from orthopedic joint implant-associated infections.</title>
        <authorList>
            <person name="Bjorklund S."/>
            <person name="Bruggemann H."/>
            <person name="Jensen A."/>
            <person name="Hellmark B."/>
            <person name="Soderquist B."/>
        </authorList>
    </citation>
    <scope>NUCLEOTIDE SEQUENCE [LARGE SCALE GENOMIC DNA]</scope>
    <source>
        <strain evidence="10">CCUG 54800</strain>
    </source>
</reference>
<evidence type="ECO:0000313" key="9">
    <source>
        <dbReference type="EMBL" id="OXZ28016.1"/>
    </source>
</evidence>
<dbReference type="Gene3D" id="3.90.1150.10">
    <property type="entry name" value="Aspartate Aminotransferase, domain 1"/>
    <property type="match status" value="1"/>
</dbReference>
<accession>A0A233V6J5</accession>
<keyword evidence="4" id="KW-0663">Pyridoxal phosphate</keyword>
<dbReference type="PANTHER" id="PTHR11601">
    <property type="entry name" value="CYSTEINE DESULFURYLASE FAMILY MEMBER"/>
    <property type="match status" value="1"/>
</dbReference>
<keyword evidence="9" id="KW-0032">Aminotransferase</keyword>
<evidence type="ECO:0000256" key="7">
    <source>
        <dbReference type="RuleBase" id="RU004504"/>
    </source>
</evidence>
<name>A0A233V6J5_FINMA</name>
<comment type="similarity">
    <text evidence="2">Belongs to the class-V pyridoxal-phosphate-dependent aminotransferase family. NifS/IscS subfamily.</text>
</comment>
<evidence type="ECO:0000256" key="6">
    <source>
        <dbReference type="ARBA" id="ARBA00023014"/>
    </source>
</evidence>